<sequence>MRPGVLVSIFFAVCVSSNDVKTEDYAKIKLSEIESNFKLDATNPPYAISDKTTKRCVAPCWDGEFYKRKQLERVHKVSAYQTKEEELTSYNSNPENSSTLTLTKSTAITEARTQGWTVGGIMDSGLLKITAQYTDTITVGKIETKTVGTEYPCPPLHECVIETWTFHVRITGVCSEPKPMLDCGGTHDLCATKEPHKRPCRSFSKNTVSGSKVEDECKDYMEDRKAPCEITTPVEESQKPYTVIVFRSAKKSSKRSELDQPQPDYQIISAN</sequence>
<evidence type="ECO:0000313" key="4">
    <source>
        <dbReference type="EMBL" id="THC90917.1"/>
    </source>
</evidence>
<gene>
    <name evidence="3" type="ORF">ATNIH1004_003388</name>
    <name evidence="4" type="ORF">EYZ11_009617</name>
</gene>
<dbReference type="Proteomes" id="UP000308092">
    <property type="component" value="Unassembled WGS sequence"/>
</dbReference>
<evidence type="ECO:0000313" key="6">
    <source>
        <dbReference type="Proteomes" id="UP000324241"/>
    </source>
</evidence>
<dbReference type="EMBL" id="SOSA01000466">
    <property type="protein sequence ID" value="THC90917.1"/>
    <property type="molecule type" value="Genomic_DNA"/>
</dbReference>
<dbReference type="RefSeq" id="XP_033430061.1">
    <property type="nucleotide sequence ID" value="XM_033568066.1"/>
</dbReference>
<dbReference type="OrthoDB" id="4481939at2759"/>
<evidence type="ECO:0000256" key="2">
    <source>
        <dbReference type="SAM" id="SignalP"/>
    </source>
</evidence>
<keyword evidence="5" id="KW-1185">Reference proteome</keyword>
<protein>
    <submittedName>
        <fullName evidence="4">Uncharacterized protein</fullName>
    </submittedName>
</protein>
<dbReference type="AlphaFoldDB" id="A0A4S3J9K8"/>
<comment type="caution">
    <text evidence="4">The sequence shown here is derived from an EMBL/GenBank/DDBJ whole genome shotgun (WGS) entry which is preliminary data.</text>
</comment>
<organism evidence="4 5">
    <name type="scientific">Aspergillus tanneri</name>
    <dbReference type="NCBI Taxonomy" id="1220188"/>
    <lineage>
        <taxon>Eukaryota</taxon>
        <taxon>Fungi</taxon>
        <taxon>Dikarya</taxon>
        <taxon>Ascomycota</taxon>
        <taxon>Pezizomycotina</taxon>
        <taxon>Eurotiomycetes</taxon>
        <taxon>Eurotiomycetidae</taxon>
        <taxon>Eurotiales</taxon>
        <taxon>Aspergillaceae</taxon>
        <taxon>Aspergillus</taxon>
        <taxon>Aspergillus subgen. Circumdati</taxon>
    </lineage>
</organism>
<dbReference type="GeneID" id="54326090"/>
<evidence type="ECO:0000313" key="3">
    <source>
        <dbReference type="EMBL" id="KAA8650700.1"/>
    </source>
</evidence>
<name>A0A4S3J9K8_9EURO</name>
<evidence type="ECO:0000313" key="5">
    <source>
        <dbReference type="Proteomes" id="UP000308092"/>
    </source>
</evidence>
<accession>A0A4S3J9K8</accession>
<reference evidence="3 6" key="2">
    <citation type="submission" date="2019-08" db="EMBL/GenBank/DDBJ databases">
        <title>The genome sequence of a newly discovered highly antifungal drug resistant Aspergillus species, Aspergillus tanneri NIH 1004.</title>
        <authorList>
            <person name="Mounaud S."/>
            <person name="Singh I."/>
            <person name="Joardar V."/>
            <person name="Pakala S."/>
            <person name="Pakala S."/>
            <person name="Venepally P."/>
            <person name="Chung J.K."/>
            <person name="Losada L."/>
            <person name="Nierman W.C."/>
        </authorList>
    </citation>
    <scope>NUCLEOTIDE SEQUENCE [LARGE SCALE GENOMIC DNA]</scope>
    <source>
        <strain evidence="3 6">NIH1004</strain>
    </source>
</reference>
<dbReference type="VEuPathDB" id="FungiDB:EYZ11_009617"/>
<feature type="region of interest" description="Disordered" evidence="1">
    <location>
        <begin position="251"/>
        <end position="271"/>
    </location>
</feature>
<feature type="signal peptide" evidence="2">
    <location>
        <begin position="1"/>
        <end position="17"/>
    </location>
</feature>
<proteinExistence type="predicted"/>
<dbReference type="EMBL" id="QUQM01000001">
    <property type="protein sequence ID" value="KAA8650700.1"/>
    <property type="molecule type" value="Genomic_DNA"/>
</dbReference>
<feature type="chain" id="PRO_5036122082" evidence="2">
    <location>
        <begin position="18"/>
        <end position="271"/>
    </location>
</feature>
<dbReference type="Proteomes" id="UP000324241">
    <property type="component" value="Unassembled WGS sequence"/>
</dbReference>
<reference evidence="4 5" key="1">
    <citation type="submission" date="2019-03" db="EMBL/GenBank/DDBJ databases">
        <title>The genome sequence of a newly discovered highly antifungal drug resistant Aspergillus species, Aspergillus tanneri NIH 1004.</title>
        <authorList>
            <person name="Mounaud S."/>
            <person name="Singh I."/>
            <person name="Joardar V."/>
            <person name="Pakala S."/>
            <person name="Pakala S."/>
            <person name="Venepally P."/>
            <person name="Hoover J."/>
            <person name="Nierman W."/>
            <person name="Chung J."/>
            <person name="Losada L."/>
        </authorList>
    </citation>
    <scope>NUCLEOTIDE SEQUENCE [LARGE SCALE GENOMIC DNA]</scope>
    <source>
        <strain evidence="4 5">NIH1004</strain>
    </source>
</reference>
<keyword evidence="2" id="KW-0732">Signal</keyword>
<evidence type="ECO:0000256" key="1">
    <source>
        <dbReference type="SAM" id="MobiDB-lite"/>
    </source>
</evidence>